<name>A0ABQ3ZRW5_9ACTN</name>
<organism evidence="10 11">
    <name type="scientific">Winogradskya humida</name>
    <dbReference type="NCBI Taxonomy" id="113566"/>
    <lineage>
        <taxon>Bacteria</taxon>
        <taxon>Bacillati</taxon>
        <taxon>Actinomycetota</taxon>
        <taxon>Actinomycetes</taxon>
        <taxon>Micromonosporales</taxon>
        <taxon>Micromonosporaceae</taxon>
        <taxon>Winogradskya</taxon>
    </lineage>
</organism>
<dbReference type="PANTHER" id="PTHR33908:SF3">
    <property type="entry name" value="UNDECAPRENYL PHOSPHATE-ALPHA-4-AMINO-4-DEOXY-L-ARABINOSE ARABINOSYL TRANSFERASE"/>
    <property type="match status" value="1"/>
</dbReference>
<evidence type="ECO:0000256" key="1">
    <source>
        <dbReference type="ARBA" id="ARBA00004651"/>
    </source>
</evidence>
<reference evidence="10 11" key="1">
    <citation type="submission" date="2021-01" db="EMBL/GenBank/DDBJ databases">
        <title>Whole genome shotgun sequence of Actinoplanes humidus NBRC 14915.</title>
        <authorList>
            <person name="Komaki H."/>
            <person name="Tamura T."/>
        </authorList>
    </citation>
    <scope>NUCLEOTIDE SEQUENCE [LARGE SCALE GENOMIC DNA]</scope>
    <source>
        <strain evidence="10 11">NBRC 14915</strain>
    </source>
</reference>
<keyword evidence="5 8" id="KW-0812">Transmembrane</keyword>
<accession>A0ABQ3ZRW5</accession>
<evidence type="ECO:0000256" key="4">
    <source>
        <dbReference type="ARBA" id="ARBA00022679"/>
    </source>
</evidence>
<proteinExistence type="predicted"/>
<feature type="transmembrane region" description="Helical" evidence="8">
    <location>
        <begin position="39"/>
        <end position="64"/>
    </location>
</feature>
<evidence type="ECO:0000256" key="7">
    <source>
        <dbReference type="ARBA" id="ARBA00023136"/>
    </source>
</evidence>
<dbReference type="PANTHER" id="PTHR33908">
    <property type="entry name" value="MANNOSYLTRANSFERASE YKCB-RELATED"/>
    <property type="match status" value="1"/>
</dbReference>
<dbReference type="InterPro" id="IPR038731">
    <property type="entry name" value="RgtA/B/C-like"/>
</dbReference>
<comment type="subcellular location">
    <subcellularLocation>
        <location evidence="1">Cell membrane</location>
        <topology evidence="1">Multi-pass membrane protein</topology>
    </subcellularLocation>
</comment>
<feature type="transmembrane region" description="Helical" evidence="8">
    <location>
        <begin position="164"/>
        <end position="182"/>
    </location>
</feature>
<evidence type="ECO:0000256" key="6">
    <source>
        <dbReference type="ARBA" id="ARBA00022989"/>
    </source>
</evidence>
<dbReference type="InterPro" id="IPR050297">
    <property type="entry name" value="LipidA_mod_glycosyltrf_83"/>
</dbReference>
<feature type="transmembrane region" description="Helical" evidence="8">
    <location>
        <begin position="279"/>
        <end position="297"/>
    </location>
</feature>
<feature type="transmembrane region" description="Helical" evidence="8">
    <location>
        <begin position="194"/>
        <end position="219"/>
    </location>
</feature>
<feature type="transmembrane region" description="Helical" evidence="8">
    <location>
        <begin position="231"/>
        <end position="249"/>
    </location>
</feature>
<gene>
    <name evidence="10" type="ORF">Ahu01nite_044340</name>
</gene>
<feature type="domain" description="Glycosyltransferase RgtA/B/C/D-like" evidence="9">
    <location>
        <begin position="98"/>
        <end position="222"/>
    </location>
</feature>
<keyword evidence="2" id="KW-1003">Cell membrane</keyword>
<protein>
    <recommendedName>
        <fullName evidence="9">Glycosyltransferase RgtA/B/C/D-like domain-containing protein</fullName>
    </recommendedName>
</protein>
<keyword evidence="6 8" id="KW-1133">Transmembrane helix</keyword>
<evidence type="ECO:0000313" key="10">
    <source>
        <dbReference type="EMBL" id="GIE21332.1"/>
    </source>
</evidence>
<dbReference type="RefSeq" id="WP_203838456.1">
    <property type="nucleotide sequence ID" value="NZ_BOMN01000056.1"/>
</dbReference>
<feature type="transmembrane region" description="Helical" evidence="8">
    <location>
        <begin position="359"/>
        <end position="379"/>
    </location>
</feature>
<evidence type="ECO:0000256" key="3">
    <source>
        <dbReference type="ARBA" id="ARBA00022676"/>
    </source>
</evidence>
<dbReference type="Proteomes" id="UP000603200">
    <property type="component" value="Unassembled WGS sequence"/>
</dbReference>
<comment type="caution">
    <text evidence="10">The sequence shown here is derived from an EMBL/GenBank/DDBJ whole genome shotgun (WGS) entry which is preliminary data.</text>
</comment>
<keyword evidence="7 8" id="KW-0472">Membrane</keyword>
<evidence type="ECO:0000256" key="5">
    <source>
        <dbReference type="ARBA" id="ARBA00022692"/>
    </source>
</evidence>
<feature type="transmembrane region" description="Helical" evidence="8">
    <location>
        <begin position="304"/>
        <end position="326"/>
    </location>
</feature>
<dbReference type="EMBL" id="BOMN01000056">
    <property type="protein sequence ID" value="GIE21332.1"/>
    <property type="molecule type" value="Genomic_DNA"/>
</dbReference>
<evidence type="ECO:0000259" key="9">
    <source>
        <dbReference type="Pfam" id="PF13231"/>
    </source>
</evidence>
<sequence length="519" mass="56427">MAEIQVLSPPLDVDVDEPRSVAAVPTDSLDGGRLPRWSAVLVAVPAALLTLVMTLLGIGSRAMWNDEYATWYASTLTFSDLGRLLQHVDTVVAPYYLFMHGWIALFGDSELSLRLPSALFMAAAAALVALLGRRMFDTGSGAVAGLLFAGIPSVTRYGQEARPYAFAITFAVLSTLLLLRAVDRPSWLRWIGYGLVLVGAAMVHIVTLTILLAHAVYMWRVFRAKDDFRQLRWIAGVVIGITGGLPLAAKGSQQSGAIAWIRADGSAVANMPDKVFGSWQVALLMAGVAVLAAAFLWKRHRSLVLLLLTWAIAPPLFCYLTFPILHLFLHRYLLFTLPAWALLAGAAGYALIRFTREGTSIALSLSALTVVAGVFYVGLPALQEARRSPVLGEPDFRGAAAAVLARTHPGDGVVYTGTGRNGRRAFGFEGRDAKLPKDVLVLKTSQQLGGFGAQECTEPVTCVGETRRLWLVSATEFYMDPMIGLPETTQAFLTSAYTLTEFKNFEHVRVFVLNRKDQL</sequence>
<evidence type="ECO:0000313" key="11">
    <source>
        <dbReference type="Proteomes" id="UP000603200"/>
    </source>
</evidence>
<dbReference type="Pfam" id="PF13231">
    <property type="entry name" value="PMT_2"/>
    <property type="match status" value="1"/>
</dbReference>
<evidence type="ECO:0000256" key="8">
    <source>
        <dbReference type="SAM" id="Phobius"/>
    </source>
</evidence>
<keyword evidence="3" id="KW-0328">Glycosyltransferase</keyword>
<feature type="transmembrane region" description="Helical" evidence="8">
    <location>
        <begin position="84"/>
        <end position="106"/>
    </location>
</feature>
<keyword evidence="11" id="KW-1185">Reference proteome</keyword>
<keyword evidence="4" id="KW-0808">Transferase</keyword>
<feature type="transmembrane region" description="Helical" evidence="8">
    <location>
        <begin position="113"/>
        <end position="132"/>
    </location>
</feature>
<feature type="transmembrane region" description="Helical" evidence="8">
    <location>
        <begin position="332"/>
        <end position="352"/>
    </location>
</feature>
<evidence type="ECO:0000256" key="2">
    <source>
        <dbReference type="ARBA" id="ARBA00022475"/>
    </source>
</evidence>